<organism evidence="1 2">
    <name type="scientific">Nocardia rhizosphaerae</name>
    <dbReference type="NCBI Taxonomy" id="1691571"/>
    <lineage>
        <taxon>Bacteria</taxon>
        <taxon>Bacillati</taxon>
        <taxon>Actinomycetota</taxon>
        <taxon>Actinomycetes</taxon>
        <taxon>Mycobacteriales</taxon>
        <taxon>Nocardiaceae</taxon>
        <taxon>Nocardia</taxon>
    </lineage>
</organism>
<name>A0ABV8L0C4_9NOCA</name>
<dbReference type="RefSeq" id="WP_378546103.1">
    <property type="nucleotide sequence ID" value="NZ_JBHSBA010000003.1"/>
</dbReference>
<sequence>MSVLEELKARVIAGDTKVKPADLANARGADELAVLQAQAAEREVKEKAAAEHRAKVAEFLKEYEEFMTTDVDPLREAYAALVVAVADLHTLVEEHHKKQSDIKAKAARLGLNNHPRTGAPIPHHAPVREDAERWRTQFVSGDYIKLAVEEGKRGFVPGRGKAVSHVLHTPERREELRSLPSGTNLKQVGIEMRDRMLNEALESE</sequence>
<accession>A0ABV8L0C4</accession>
<comment type="caution">
    <text evidence="1">The sequence shown here is derived from an EMBL/GenBank/DDBJ whole genome shotgun (WGS) entry which is preliminary data.</text>
</comment>
<dbReference type="Proteomes" id="UP001595767">
    <property type="component" value="Unassembled WGS sequence"/>
</dbReference>
<protein>
    <submittedName>
        <fullName evidence="1">Uncharacterized protein</fullName>
    </submittedName>
</protein>
<proteinExistence type="predicted"/>
<reference evidence="2" key="1">
    <citation type="journal article" date="2019" name="Int. J. Syst. Evol. Microbiol.">
        <title>The Global Catalogue of Microorganisms (GCM) 10K type strain sequencing project: providing services to taxonomists for standard genome sequencing and annotation.</title>
        <authorList>
            <consortium name="The Broad Institute Genomics Platform"/>
            <consortium name="The Broad Institute Genome Sequencing Center for Infectious Disease"/>
            <person name="Wu L."/>
            <person name="Ma J."/>
        </authorList>
    </citation>
    <scope>NUCLEOTIDE SEQUENCE [LARGE SCALE GENOMIC DNA]</scope>
    <source>
        <strain evidence="2">CGMCC 4.7204</strain>
    </source>
</reference>
<dbReference type="EMBL" id="JBHSBA010000003">
    <property type="protein sequence ID" value="MFC4124286.1"/>
    <property type="molecule type" value="Genomic_DNA"/>
</dbReference>
<keyword evidence="2" id="KW-1185">Reference proteome</keyword>
<evidence type="ECO:0000313" key="2">
    <source>
        <dbReference type="Proteomes" id="UP001595767"/>
    </source>
</evidence>
<evidence type="ECO:0000313" key="1">
    <source>
        <dbReference type="EMBL" id="MFC4124286.1"/>
    </source>
</evidence>
<gene>
    <name evidence="1" type="ORF">ACFOW8_05035</name>
</gene>